<dbReference type="Proteomes" id="UP001597229">
    <property type="component" value="Unassembled WGS sequence"/>
</dbReference>
<feature type="transmembrane region" description="Helical" evidence="1">
    <location>
        <begin position="156"/>
        <end position="175"/>
    </location>
</feature>
<evidence type="ECO:0000259" key="2">
    <source>
        <dbReference type="Pfam" id="PF00149"/>
    </source>
</evidence>
<feature type="domain" description="Calcineurin-like phosphoesterase" evidence="2">
    <location>
        <begin position="257"/>
        <end position="426"/>
    </location>
</feature>
<proteinExistence type="predicted"/>
<dbReference type="SUPFAM" id="SSF56300">
    <property type="entry name" value="Metallo-dependent phosphatases"/>
    <property type="match status" value="1"/>
</dbReference>
<dbReference type="InterPro" id="IPR004843">
    <property type="entry name" value="Calcineurin-like_PHP"/>
</dbReference>
<organism evidence="3 4">
    <name type="scientific">Nocardioides ginsengisoli</name>
    <dbReference type="NCBI Taxonomy" id="363868"/>
    <lineage>
        <taxon>Bacteria</taxon>
        <taxon>Bacillati</taxon>
        <taxon>Actinomycetota</taxon>
        <taxon>Actinomycetes</taxon>
        <taxon>Propionibacteriales</taxon>
        <taxon>Nocardioidaceae</taxon>
        <taxon>Nocardioides</taxon>
    </lineage>
</organism>
<evidence type="ECO:0000313" key="4">
    <source>
        <dbReference type="Proteomes" id="UP001597229"/>
    </source>
</evidence>
<feature type="transmembrane region" description="Helical" evidence="1">
    <location>
        <begin position="12"/>
        <end position="32"/>
    </location>
</feature>
<dbReference type="Pfam" id="PF00149">
    <property type="entry name" value="Metallophos"/>
    <property type="match status" value="1"/>
</dbReference>
<dbReference type="EMBL" id="JBHTLX010000023">
    <property type="protein sequence ID" value="MFD1249739.1"/>
    <property type="molecule type" value="Genomic_DNA"/>
</dbReference>
<feature type="transmembrane region" description="Helical" evidence="1">
    <location>
        <begin position="112"/>
        <end position="135"/>
    </location>
</feature>
<keyword evidence="4" id="KW-1185">Reference proteome</keyword>
<reference evidence="4" key="1">
    <citation type="journal article" date="2019" name="Int. J. Syst. Evol. Microbiol.">
        <title>The Global Catalogue of Microorganisms (GCM) 10K type strain sequencing project: providing services to taxonomists for standard genome sequencing and annotation.</title>
        <authorList>
            <consortium name="The Broad Institute Genomics Platform"/>
            <consortium name="The Broad Institute Genome Sequencing Center for Infectious Disease"/>
            <person name="Wu L."/>
            <person name="Ma J."/>
        </authorList>
    </citation>
    <scope>NUCLEOTIDE SEQUENCE [LARGE SCALE GENOMIC DNA]</scope>
    <source>
        <strain evidence="4">CCUG 52478</strain>
    </source>
</reference>
<evidence type="ECO:0000313" key="3">
    <source>
        <dbReference type="EMBL" id="MFD1249739.1"/>
    </source>
</evidence>
<keyword evidence="1" id="KW-0812">Transmembrane</keyword>
<gene>
    <name evidence="3" type="ORF">ACFQ3F_18215</name>
</gene>
<name>A0ABW3W3V6_9ACTN</name>
<protein>
    <submittedName>
        <fullName evidence="3">Metallophosphoesterase</fullName>
    </submittedName>
</protein>
<evidence type="ECO:0000256" key="1">
    <source>
        <dbReference type="SAM" id="Phobius"/>
    </source>
</evidence>
<keyword evidence="1" id="KW-0472">Membrane</keyword>
<sequence>MQPIPRRRLVKILGYIAAWVVMSLAIAVTLFVSSERTVDIASHRATVSPDFSGRVVVHTGPVLPDVRLPSGSRLGVDVVLGKTDATSLDELMTRYAAIASQPEGQIAAVRRAIGSMAVAALVQGAGLGALPLVAWAAVGKQRRREIYRRLRGRDGFVAAGVVVVLAAAILVPIDWAKPDAPAERWQSLRSFVGPDVELPAEVRGVEVMSDATTEESHRLIESVVSGYKQGLEFYSRAAETATMLGLRLPEQDEKVTLLVSDRHDNIGMDKVARAIADKVGATTVFDAGDDTSTGSRWEAFSLDSVSAAFHDFEGRWAVAGNHDNGSFVRSRMESLGWTYFDDEVIDGPDGSRMLGVDDPRSSGLGNWKDEKGLSFAEVGDRLSDAACTADKAGDRPNVILVHDAAMAKGALERGCVDLVIGGHIHVQSGPTAITGANGKIGYTYTVGTTGGAAYAIAVGGKLRRPASIALITYKSGRPVGIQSILLQTNGQWEVAAWVPLTY</sequence>
<keyword evidence="1" id="KW-1133">Transmembrane helix</keyword>
<dbReference type="RefSeq" id="WP_367917363.1">
    <property type="nucleotide sequence ID" value="NZ_BAABAC010000004.1"/>
</dbReference>
<comment type="caution">
    <text evidence="3">The sequence shown here is derived from an EMBL/GenBank/DDBJ whole genome shotgun (WGS) entry which is preliminary data.</text>
</comment>
<accession>A0ABW3W3V6</accession>
<dbReference type="InterPro" id="IPR029052">
    <property type="entry name" value="Metallo-depent_PP-like"/>
</dbReference>